<feature type="domain" description="RRM" evidence="4">
    <location>
        <begin position="181"/>
        <end position="259"/>
    </location>
</feature>
<evidence type="ECO:0000313" key="5">
    <source>
        <dbReference type="EMBL" id="POS86631.1"/>
    </source>
</evidence>
<dbReference type="PROSITE" id="PS50102">
    <property type="entry name" value="RRM"/>
    <property type="match status" value="2"/>
</dbReference>
<comment type="caution">
    <text evidence="5">The sequence shown here is derived from an EMBL/GenBank/DDBJ whole genome shotgun (WGS) entry which is preliminary data.</text>
</comment>
<evidence type="ECO:0000313" key="6">
    <source>
        <dbReference type="Proteomes" id="UP000237438"/>
    </source>
</evidence>
<evidence type="ECO:0000256" key="3">
    <source>
        <dbReference type="SAM" id="MobiDB-lite"/>
    </source>
</evidence>
<dbReference type="InterPro" id="IPR000504">
    <property type="entry name" value="RRM_dom"/>
</dbReference>
<dbReference type="FunFam" id="3.30.70.330:FF:000736">
    <property type="entry name" value="Polyadenylate-binding protein, putative"/>
    <property type="match status" value="1"/>
</dbReference>
<dbReference type="InterPro" id="IPR012677">
    <property type="entry name" value="Nucleotide-bd_a/b_plait_sf"/>
</dbReference>
<dbReference type="Gene3D" id="3.30.70.330">
    <property type="match status" value="2"/>
</dbReference>
<proteinExistence type="predicted"/>
<dbReference type="Pfam" id="PF00076">
    <property type="entry name" value="RRM_1"/>
    <property type="match status" value="2"/>
</dbReference>
<feature type="compositionally biased region" description="Polar residues" evidence="3">
    <location>
        <begin position="1"/>
        <end position="18"/>
    </location>
</feature>
<dbReference type="SUPFAM" id="SSF54928">
    <property type="entry name" value="RNA-binding domain, RBD"/>
    <property type="match status" value="2"/>
</dbReference>
<keyword evidence="1 2" id="KW-0694">RNA-binding</keyword>
<protein>
    <recommendedName>
        <fullName evidence="4">RRM domain-containing protein</fullName>
    </recommendedName>
</protein>
<dbReference type="PANTHER" id="PTHR10352">
    <property type="entry name" value="EUKARYOTIC TRANSLATION INITIATION FACTOR 3 SUBUNIT G"/>
    <property type="match status" value="1"/>
</dbReference>
<dbReference type="AlphaFoldDB" id="A0A2S4PX56"/>
<feature type="domain" description="RRM" evidence="4">
    <location>
        <begin position="365"/>
        <end position="446"/>
    </location>
</feature>
<dbReference type="GO" id="GO:0003723">
    <property type="term" value="F:RNA binding"/>
    <property type="evidence" value="ECO:0007669"/>
    <property type="project" value="UniProtKB-UniRule"/>
</dbReference>
<evidence type="ECO:0000256" key="1">
    <source>
        <dbReference type="ARBA" id="ARBA00022884"/>
    </source>
</evidence>
<evidence type="ECO:0000256" key="2">
    <source>
        <dbReference type="PROSITE-ProRule" id="PRU00176"/>
    </source>
</evidence>
<reference evidence="5 6" key="1">
    <citation type="submission" date="2017-10" db="EMBL/GenBank/DDBJ databases">
        <title>Development of genomic resources for the powdery mildew, Erysiphe pulchra.</title>
        <authorList>
            <person name="Wadl P.A."/>
            <person name="Mack B.M."/>
            <person name="Moore G."/>
            <person name="Beltz S.B."/>
        </authorList>
    </citation>
    <scope>NUCLEOTIDE SEQUENCE [LARGE SCALE GENOMIC DNA]</scope>
    <source>
        <strain evidence="5">Cflorida</strain>
    </source>
</reference>
<gene>
    <name evidence="5" type="ORF">EPUL_001378</name>
</gene>
<sequence>MSTLTNASLPPQSITSPDQGICYESSPASTYGSSVVSDYDCETPRTPNNEGILLRKLSKLKISTKPKSIEDYSPTFIRNSVQSDDPFTTNCTTSVSQSQVFDQRTTGKDMKCSSNVEDWHSGSSTGHSTSISTSQLAIQTNRSTQNGQFIQDFVSPASSVNDSDTLPVNPQDAQAIYPPSSCVFVANLLQSENDEALIAAVLEVFREFGTVFVKIRRDTKHMPFAFCQYTNDENAELAIKNGRGRLIKGRPCRCEKAKAHRLFFFERKNGSTVTPDEVRKLLRNFGKLTECRPATQIEMTSNNLGEGVVINFDMFESGKNACQAFRNHAIYNMISLFHLGASQHDRGQSDPNHRAYLDTYEVDRRSIFVGNLPSEINDIEVKDIFSMYGDIINITIYKNESNFDPFSKHCFAFVQFTSQSSVYKAITELNCSLLRGKTIRVSQKDSETARARARSRHQISRPQGPNITGTCQTSAVAPQNLSSSVPILAPFPACQSQFGGFGYAASGYANSFYLDPRGQYWITPSSPYTYSYGSPVQISPFPNSQYQNSPVYGYSGPHCPYNYNWHQTSVPACNSRNLPVMMPKISLQPCSSPISGAVAQSESCLASNPRSHTIVDSSMEFVE</sequence>
<evidence type="ECO:0000259" key="4">
    <source>
        <dbReference type="PROSITE" id="PS50102"/>
    </source>
</evidence>
<dbReference type="Proteomes" id="UP000237438">
    <property type="component" value="Unassembled WGS sequence"/>
</dbReference>
<dbReference type="STRING" id="225359.A0A2S4PX56"/>
<feature type="region of interest" description="Disordered" evidence="3">
    <location>
        <begin position="1"/>
        <end position="21"/>
    </location>
</feature>
<keyword evidence="6" id="KW-1185">Reference proteome</keyword>
<dbReference type="InterPro" id="IPR035979">
    <property type="entry name" value="RBD_domain_sf"/>
</dbReference>
<dbReference type="SMART" id="SM00360">
    <property type="entry name" value="RRM"/>
    <property type="match status" value="2"/>
</dbReference>
<dbReference type="EMBL" id="PEDP01000285">
    <property type="protein sequence ID" value="POS86631.1"/>
    <property type="molecule type" value="Genomic_DNA"/>
</dbReference>
<dbReference type="OrthoDB" id="410044at2759"/>
<accession>A0A2S4PX56</accession>
<feature type="region of interest" description="Disordered" evidence="3">
    <location>
        <begin position="444"/>
        <end position="467"/>
    </location>
</feature>
<organism evidence="5 6">
    <name type="scientific">Erysiphe pulchra</name>
    <dbReference type="NCBI Taxonomy" id="225359"/>
    <lineage>
        <taxon>Eukaryota</taxon>
        <taxon>Fungi</taxon>
        <taxon>Dikarya</taxon>
        <taxon>Ascomycota</taxon>
        <taxon>Pezizomycotina</taxon>
        <taxon>Leotiomycetes</taxon>
        <taxon>Erysiphales</taxon>
        <taxon>Erysiphaceae</taxon>
        <taxon>Erysiphe</taxon>
    </lineage>
</organism>
<dbReference type="CDD" id="cd00590">
    <property type="entry name" value="RRM_SF"/>
    <property type="match status" value="1"/>
</dbReference>
<name>A0A2S4PX56_9PEZI</name>